<dbReference type="Proteomes" id="UP000838412">
    <property type="component" value="Chromosome 16"/>
</dbReference>
<sequence length="125" mass="14181">MVFIFCTLQTSQSLTSASHIHLVHLTAKTTPRRNCPLKMPMSLDILRGNLKVLVHLDVLQVPLEELVPLEVVTKFHDEWHEKMDVTQEELEKVQDKLSLPTPIAVETDQIEEQISEDEAGPEEGC</sequence>
<protein>
    <submittedName>
        <fullName evidence="2">Hypp8196 protein</fullName>
    </submittedName>
</protein>
<organism evidence="2 3">
    <name type="scientific">Branchiostoma lanceolatum</name>
    <name type="common">Common lancelet</name>
    <name type="synonym">Amphioxus lanceolatum</name>
    <dbReference type="NCBI Taxonomy" id="7740"/>
    <lineage>
        <taxon>Eukaryota</taxon>
        <taxon>Metazoa</taxon>
        <taxon>Chordata</taxon>
        <taxon>Cephalochordata</taxon>
        <taxon>Leptocardii</taxon>
        <taxon>Amphioxiformes</taxon>
        <taxon>Branchiostomatidae</taxon>
        <taxon>Branchiostoma</taxon>
    </lineage>
</organism>
<feature type="region of interest" description="Disordered" evidence="1">
    <location>
        <begin position="105"/>
        <end position="125"/>
    </location>
</feature>
<dbReference type="EMBL" id="OV696701">
    <property type="protein sequence ID" value="CAH1248520.1"/>
    <property type="molecule type" value="Genomic_DNA"/>
</dbReference>
<keyword evidence="3" id="KW-1185">Reference proteome</keyword>
<evidence type="ECO:0000313" key="3">
    <source>
        <dbReference type="Proteomes" id="UP000838412"/>
    </source>
</evidence>
<gene>
    <name evidence="2" type="primary">Hypp8196</name>
    <name evidence="2" type="ORF">BLAG_LOCUS9843</name>
</gene>
<evidence type="ECO:0000256" key="1">
    <source>
        <dbReference type="SAM" id="MobiDB-lite"/>
    </source>
</evidence>
<feature type="compositionally biased region" description="Acidic residues" evidence="1">
    <location>
        <begin position="108"/>
        <end position="125"/>
    </location>
</feature>
<name>A0A8J9Z6F6_BRALA</name>
<accession>A0A8J9Z6F6</accession>
<reference evidence="2" key="1">
    <citation type="submission" date="2022-01" db="EMBL/GenBank/DDBJ databases">
        <authorList>
            <person name="Braso-Vives M."/>
        </authorList>
    </citation>
    <scope>NUCLEOTIDE SEQUENCE</scope>
</reference>
<dbReference type="AlphaFoldDB" id="A0A8J9Z6F6"/>
<evidence type="ECO:0000313" key="2">
    <source>
        <dbReference type="EMBL" id="CAH1248520.1"/>
    </source>
</evidence>
<proteinExistence type="predicted"/>